<keyword evidence="1" id="KW-0472">Membrane</keyword>
<feature type="transmembrane region" description="Helical" evidence="1">
    <location>
        <begin position="6"/>
        <end position="21"/>
    </location>
</feature>
<evidence type="ECO:0000256" key="1">
    <source>
        <dbReference type="SAM" id="Phobius"/>
    </source>
</evidence>
<sequence>MDDLLNTAVGIFFFMVVKYTFSHEKNSWKYKVVEYASINLLVFVFRSIGRLLGL</sequence>
<keyword evidence="1" id="KW-0812">Transmembrane</keyword>
<keyword evidence="3" id="KW-1185">Reference proteome</keyword>
<accession>A0ABY9TAC2</accession>
<dbReference type="EMBL" id="CP134050">
    <property type="protein sequence ID" value="WNC16131.1"/>
    <property type="molecule type" value="Genomic_DNA"/>
</dbReference>
<reference evidence="2 3" key="1">
    <citation type="submission" date="2023-09" db="EMBL/GenBank/DDBJ databases">
        <title>Complete Genome and Methylome dissection of Bacillus brevis NEB573 original source of BbsI restriction endonuclease.</title>
        <authorList>
            <person name="Fomenkov A."/>
            <person name="Roberts R.D."/>
        </authorList>
    </citation>
    <scope>NUCLEOTIDE SEQUENCE [LARGE SCALE GENOMIC DNA]</scope>
    <source>
        <strain evidence="2 3">NEB573</strain>
    </source>
</reference>
<keyword evidence="1" id="KW-1133">Transmembrane helix</keyword>
<protein>
    <submittedName>
        <fullName evidence="2">Uncharacterized protein</fullName>
    </submittedName>
</protein>
<gene>
    <name evidence="2" type="ORF">RGB73_07375</name>
</gene>
<dbReference type="RefSeq" id="WP_310770535.1">
    <property type="nucleotide sequence ID" value="NZ_CP134050.1"/>
</dbReference>
<name>A0ABY9TAC2_BREBE</name>
<dbReference type="Proteomes" id="UP001256827">
    <property type="component" value="Chromosome"/>
</dbReference>
<proteinExistence type="predicted"/>
<organism evidence="2 3">
    <name type="scientific">Brevibacillus brevis</name>
    <name type="common">Bacillus brevis</name>
    <dbReference type="NCBI Taxonomy" id="1393"/>
    <lineage>
        <taxon>Bacteria</taxon>
        <taxon>Bacillati</taxon>
        <taxon>Bacillota</taxon>
        <taxon>Bacilli</taxon>
        <taxon>Bacillales</taxon>
        <taxon>Paenibacillaceae</taxon>
        <taxon>Brevibacillus</taxon>
    </lineage>
</organism>
<evidence type="ECO:0000313" key="3">
    <source>
        <dbReference type="Proteomes" id="UP001256827"/>
    </source>
</evidence>
<evidence type="ECO:0000313" key="2">
    <source>
        <dbReference type="EMBL" id="WNC16131.1"/>
    </source>
</evidence>